<dbReference type="GeneID" id="87842450"/>
<dbReference type="EMBL" id="JAUEPN010000013">
    <property type="protein sequence ID" value="KAK3290458.1"/>
    <property type="molecule type" value="Genomic_DNA"/>
</dbReference>
<accession>A0AAE0H5U3</accession>
<organism evidence="2 3">
    <name type="scientific">Chaetomium fimeti</name>
    <dbReference type="NCBI Taxonomy" id="1854472"/>
    <lineage>
        <taxon>Eukaryota</taxon>
        <taxon>Fungi</taxon>
        <taxon>Dikarya</taxon>
        <taxon>Ascomycota</taxon>
        <taxon>Pezizomycotina</taxon>
        <taxon>Sordariomycetes</taxon>
        <taxon>Sordariomycetidae</taxon>
        <taxon>Sordariales</taxon>
        <taxon>Chaetomiaceae</taxon>
        <taxon>Chaetomium</taxon>
    </lineage>
</organism>
<comment type="similarity">
    <text evidence="1">Belongs to the asaB hydroxylase/desaturase family.</text>
</comment>
<name>A0AAE0H5U3_9PEZI</name>
<dbReference type="InterPro" id="IPR044053">
    <property type="entry name" value="AsaB-like"/>
</dbReference>
<dbReference type="PANTHER" id="PTHR34598">
    <property type="entry name" value="BLL6449 PROTEIN"/>
    <property type="match status" value="1"/>
</dbReference>
<gene>
    <name evidence="2" type="ORF">B0H64DRAFT_421009</name>
</gene>
<keyword evidence="3" id="KW-1185">Reference proteome</keyword>
<reference evidence="2" key="1">
    <citation type="journal article" date="2023" name="Mol. Phylogenet. Evol.">
        <title>Genome-scale phylogeny and comparative genomics of the fungal order Sordariales.</title>
        <authorList>
            <person name="Hensen N."/>
            <person name="Bonometti L."/>
            <person name="Westerberg I."/>
            <person name="Brannstrom I.O."/>
            <person name="Guillou S."/>
            <person name="Cros-Aarteil S."/>
            <person name="Calhoun S."/>
            <person name="Haridas S."/>
            <person name="Kuo A."/>
            <person name="Mondo S."/>
            <person name="Pangilinan J."/>
            <person name="Riley R."/>
            <person name="LaButti K."/>
            <person name="Andreopoulos B."/>
            <person name="Lipzen A."/>
            <person name="Chen C."/>
            <person name="Yan M."/>
            <person name="Daum C."/>
            <person name="Ng V."/>
            <person name="Clum A."/>
            <person name="Steindorff A."/>
            <person name="Ohm R.A."/>
            <person name="Martin F."/>
            <person name="Silar P."/>
            <person name="Natvig D.O."/>
            <person name="Lalanne C."/>
            <person name="Gautier V."/>
            <person name="Ament-Velasquez S.L."/>
            <person name="Kruys A."/>
            <person name="Hutchinson M.I."/>
            <person name="Powell A.J."/>
            <person name="Barry K."/>
            <person name="Miller A.N."/>
            <person name="Grigoriev I.V."/>
            <person name="Debuchy R."/>
            <person name="Gladieux P."/>
            <person name="Hiltunen Thoren M."/>
            <person name="Johannesson H."/>
        </authorList>
    </citation>
    <scope>NUCLEOTIDE SEQUENCE</scope>
    <source>
        <strain evidence="2">CBS 168.71</strain>
    </source>
</reference>
<dbReference type="GO" id="GO:0016491">
    <property type="term" value="F:oxidoreductase activity"/>
    <property type="evidence" value="ECO:0007669"/>
    <property type="project" value="InterPro"/>
</dbReference>
<evidence type="ECO:0000313" key="3">
    <source>
        <dbReference type="Proteomes" id="UP001278766"/>
    </source>
</evidence>
<dbReference type="RefSeq" id="XP_062653972.1">
    <property type="nucleotide sequence ID" value="XM_062805502.1"/>
</dbReference>
<evidence type="ECO:0000313" key="2">
    <source>
        <dbReference type="EMBL" id="KAK3290458.1"/>
    </source>
</evidence>
<dbReference type="Proteomes" id="UP001278766">
    <property type="component" value="Unassembled WGS sequence"/>
</dbReference>
<reference evidence="2" key="2">
    <citation type="submission" date="2023-06" db="EMBL/GenBank/DDBJ databases">
        <authorList>
            <consortium name="Lawrence Berkeley National Laboratory"/>
            <person name="Haridas S."/>
            <person name="Hensen N."/>
            <person name="Bonometti L."/>
            <person name="Westerberg I."/>
            <person name="Brannstrom I.O."/>
            <person name="Guillou S."/>
            <person name="Cros-Aarteil S."/>
            <person name="Calhoun S."/>
            <person name="Kuo A."/>
            <person name="Mondo S."/>
            <person name="Pangilinan J."/>
            <person name="Riley R."/>
            <person name="Labutti K."/>
            <person name="Andreopoulos B."/>
            <person name="Lipzen A."/>
            <person name="Chen C."/>
            <person name="Yanf M."/>
            <person name="Daum C."/>
            <person name="Ng V."/>
            <person name="Clum A."/>
            <person name="Steindorff A."/>
            <person name="Ohm R."/>
            <person name="Martin F."/>
            <person name="Silar P."/>
            <person name="Natvig D."/>
            <person name="Lalanne C."/>
            <person name="Gautier V."/>
            <person name="Ament-Velasquez S.L."/>
            <person name="Kruys A."/>
            <person name="Hutchinson M.I."/>
            <person name="Powell A.J."/>
            <person name="Barry K."/>
            <person name="Miller A.N."/>
            <person name="Grigoriev I.V."/>
            <person name="Debuchy R."/>
            <person name="Gladieux P."/>
            <person name="Thoren M.H."/>
            <person name="Johannesson H."/>
        </authorList>
    </citation>
    <scope>NUCLEOTIDE SEQUENCE</scope>
    <source>
        <strain evidence="2">CBS 168.71</strain>
    </source>
</reference>
<dbReference type="NCBIfam" id="NF041278">
    <property type="entry name" value="CmcJ_NvfI_EfuI"/>
    <property type="match status" value="1"/>
</dbReference>
<evidence type="ECO:0008006" key="4">
    <source>
        <dbReference type="Google" id="ProtNLM"/>
    </source>
</evidence>
<protein>
    <recommendedName>
        <fullName evidence="4">Methyltransferase</fullName>
    </recommendedName>
</protein>
<proteinExistence type="inferred from homology"/>
<sequence length="296" mass="33196">MTQHRQDEVLAELGFLARINLYEKVKPYGLRLPPPEGLAQSNIEGHMQLVNVRNARLHDKKISLECRGFCLAPFSTSMKYTDFEEPLKVKDVYCAEVAEAVKAGVAGARHTRIRRRDANFPTSTGVDFEHAQPASMAHANFTPDIAVQMIKTLYGPRADEVISEGWAIVNVWKPLKDAVVDWPLAVCDSRTFDAEHDGVPADVVYRDWISEDVLVHHATGQEWWFFPEQQPDEILLFKSVDSEKGLYAACPHVAFANPRASPNAPLRESVDCRVIVFFTKASELPPEVGHLYGAKD</sequence>
<dbReference type="PANTHER" id="PTHR34598:SF3">
    <property type="entry name" value="OXIDOREDUCTASE AN1597"/>
    <property type="match status" value="1"/>
</dbReference>
<evidence type="ECO:0000256" key="1">
    <source>
        <dbReference type="ARBA" id="ARBA00023604"/>
    </source>
</evidence>
<comment type="caution">
    <text evidence="2">The sequence shown here is derived from an EMBL/GenBank/DDBJ whole genome shotgun (WGS) entry which is preliminary data.</text>
</comment>
<dbReference type="AlphaFoldDB" id="A0AAE0H5U3"/>